<evidence type="ECO:0000256" key="1">
    <source>
        <dbReference type="SAM" id="MobiDB-lite"/>
    </source>
</evidence>
<protein>
    <submittedName>
        <fullName evidence="2">Uncharacterized protein</fullName>
    </submittedName>
</protein>
<organism evidence="2 3">
    <name type="scientific">Myxacorys almedinensis A</name>
    <dbReference type="NCBI Taxonomy" id="2690445"/>
    <lineage>
        <taxon>Bacteria</taxon>
        <taxon>Bacillati</taxon>
        <taxon>Cyanobacteriota</taxon>
        <taxon>Cyanophyceae</taxon>
        <taxon>Leptolyngbyales</taxon>
        <taxon>Leptolyngbyaceae</taxon>
        <taxon>Myxacorys</taxon>
        <taxon>Myxacorys almedinensis</taxon>
    </lineage>
</organism>
<evidence type="ECO:0000313" key="3">
    <source>
        <dbReference type="Proteomes" id="UP000646053"/>
    </source>
</evidence>
<proteinExistence type="predicted"/>
<sequence length="390" mass="43499">MRLHSSSTLSSKAKSSTTPSKPSRSPLQTVIITGLWTLCFLGLFDVAINRIFPYPTDPLAPRPSQLKTYFEYGRSIEGKLARMIGTDDRSSAVLAKAGWLDPQTWSPATLPPNKNLLIAVYGMSFSEQIAEAMEKLDPRLAFRRINAPSAPPNHSYTAYKLDRGRHSADVVMLGILASSIKAMPTLSAATWQFEVPSMYTYPRYELENGTLQAIEPKVHSLAEFRNVLHDPQSEFVKQLESRDRAYSSFLFQRNWLDQSAIVRLVRRAWAQRHIDNLDNSLHTAEGFADTEMSILQAMVSDFAATARQDGKFPIVLVFNDKGYEDHLIQALLPRLGTEAIPYVSTHAIAPASNLSNFVGDGHFIPPVNDRIAKAVLTVINQSVPRKKISK</sequence>
<reference evidence="2" key="1">
    <citation type="submission" date="2019-12" db="EMBL/GenBank/DDBJ databases">
        <title>High-Quality draft genome sequences of three cyanobacteria isolated from the limestone walls of the Old Cathedral of Coimbra.</title>
        <authorList>
            <person name="Tiago I."/>
            <person name="Soares F."/>
            <person name="Portugal A."/>
        </authorList>
    </citation>
    <scope>NUCLEOTIDE SEQUENCE</scope>
    <source>
        <strain evidence="2">A</strain>
    </source>
</reference>
<comment type="caution">
    <text evidence="2">The sequence shown here is derived from an EMBL/GenBank/DDBJ whole genome shotgun (WGS) entry which is preliminary data.</text>
</comment>
<keyword evidence="3" id="KW-1185">Reference proteome</keyword>
<evidence type="ECO:0000313" key="2">
    <source>
        <dbReference type="EMBL" id="NDJ17673.1"/>
    </source>
</evidence>
<gene>
    <name evidence="2" type="ORF">GS601_10290</name>
</gene>
<dbReference type="EMBL" id="WVIE01000010">
    <property type="protein sequence ID" value="NDJ17673.1"/>
    <property type="molecule type" value="Genomic_DNA"/>
</dbReference>
<dbReference type="RefSeq" id="WP_162423196.1">
    <property type="nucleotide sequence ID" value="NZ_WVIE01000010.1"/>
</dbReference>
<accession>A0A8J8CIE6</accession>
<feature type="region of interest" description="Disordered" evidence="1">
    <location>
        <begin position="1"/>
        <end position="25"/>
    </location>
</feature>
<dbReference type="Proteomes" id="UP000646053">
    <property type="component" value="Unassembled WGS sequence"/>
</dbReference>
<dbReference type="AlphaFoldDB" id="A0A8J8CIE6"/>
<name>A0A8J8CIE6_9CYAN</name>